<comment type="caution">
    <text evidence="1">The sequence shown here is derived from an EMBL/GenBank/DDBJ whole genome shotgun (WGS) entry which is preliminary data.</text>
</comment>
<dbReference type="EMBL" id="JAAZBX010000001">
    <property type="protein sequence ID" value="NLD25105.1"/>
    <property type="molecule type" value="Genomic_DNA"/>
</dbReference>
<dbReference type="AlphaFoldDB" id="A0A847CZJ2"/>
<evidence type="ECO:0000313" key="2">
    <source>
        <dbReference type="Proteomes" id="UP000545876"/>
    </source>
</evidence>
<gene>
    <name evidence="1" type="ORF">GX656_00485</name>
</gene>
<protein>
    <submittedName>
        <fullName evidence="1">Uncharacterized protein</fullName>
    </submittedName>
</protein>
<proteinExistence type="predicted"/>
<organism evidence="1 2">
    <name type="scientific">Candidatus Dojkabacteria bacterium</name>
    <dbReference type="NCBI Taxonomy" id="2099670"/>
    <lineage>
        <taxon>Bacteria</taxon>
        <taxon>Candidatus Dojkabacteria</taxon>
    </lineage>
</organism>
<sequence length="904" mass="97143">MRKSKWVLFIICFFVFWGVSKEDAYADMVIGCPGYYQTDAYYRDPITDILLRGCWAQCTEIPYTDPRLCNYSYNCVDGYYFPDQPVCGAGSGGPGGCTYESCTDCTLPTCSAANGGNPDYTTNKPVDAAGNTIASPLAACIGNSISCNGTDNCGDSCNPQGPYACYLPETNLNTIPTPAWNRLKIGVLTSPNLSTNSSSKTLVHYPLPGATISSETQQIANPTGSRELRYNFILDSVAPGTTQTSNTLIGQPNILSLIEGKEGSIKTTYQTLNKCDNNLRSGSSLTTYYKVNTLPRITSLTISGESGDQVYRGCAGTVSFTGKEVNNPLIVTIKGTDADSTASINGTYLWLVKDGTSFPSGYLDKRYAVGPGATATDPNIIGLFLTGGVYKSINSSGSLNGWGRDTHDGTSGGIPDPSVKDSSGNIIIKKVEVLTHEVVGGEYTMVVKLIFPDSAPESQISGKYNMFAAMTDTLSYYDMGAGVGTFIELRSNALATNSSWNWNFDFVNPNITNFNAGFTAGQQRIVDLNWSVDGTGSNIKNTIVNVYKTEDPIYSITRISPSPQTSIDITTPPSLSEEIGIADPISSGWENGAPLFSSFNINNNSSGTLTPYVTAYDQACNFSAAGGSVGNPSFDLNRWISTKGGILFSSGRISYMPKTNSNDWNTGTELIGIASGQHPGVQDFGEDKNPVSVINIIDRNNQERTTRFGMLGEKLDKQIEKHSNDGTFKTITAINQCNTEENCILMTESSLTIPATTYRGRILVLANNSVNLVPDIKANDQTKNGLIIFSSGKVSIDAENLRSTVGNLVYDEIDALVISNNQITIPTGTEATPGSQQDGVKIIGSLLSFGNESNPGVLLQRNLGLLNVTNPVLIVNYHPKYAKISEIFFGTETAIFKQEVGFKN</sequence>
<reference evidence="1 2" key="1">
    <citation type="journal article" date="2020" name="Biotechnol. Biofuels">
        <title>New insights from the biogas microbiome by comprehensive genome-resolved metagenomics of nearly 1600 species originating from multiple anaerobic digesters.</title>
        <authorList>
            <person name="Campanaro S."/>
            <person name="Treu L."/>
            <person name="Rodriguez-R L.M."/>
            <person name="Kovalovszki A."/>
            <person name="Ziels R.M."/>
            <person name="Maus I."/>
            <person name="Zhu X."/>
            <person name="Kougias P.G."/>
            <person name="Basile A."/>
            <person name="Luo G."/>
            <person name="Schluter A."/>
            <person name="Konstantinidis K.T."/>
            <person name="Angelidaki I."/>
        </authorList>
    </citation>
    <scope>NUCLEOTIDE SEQUENCE [LARGE SCALE GENOMIC DNA]</scope>
    <source>
        <strain evidence="1">AS06rmzACSIP_65</strain>
    </source>
</reference>
<dbReference type="Proteomes" id="UP000545876">
    <property type="component" value="Unassembled WGS sequence"/>
</dbReference>
<accession>A0A847CZJ2</accession>
<name>A0A847CZJ2_9BACT</name>
<evidence type="ECO:0000313" key="1">
    <source>
        <dbReference type="EMBL" id="NLD25105.1"/>
    </source>
</evidence>